<dbReference type="InterPro" id="IPR000014">
    <property type="entry name" value="PAS"/>
</dbReference>
<dbReference type="InterPro" id="IPR013656">
    <property type="entry name" value="PAS_4"/>
</dbReference>
<dbReference type="SMART" id="SM00091">
    <property type="entry name" value="PAS"/>
    <property type="match status" value="3"/>
</dbReference>
<dbReference type="Pfam" id="PF00990">
    <property type="entry name" value="GGDEF"/>
    <property type="match status" value="1"/>
</dbReference>
<reference evidence="5 6" key="1">
    <citation type="submission" date="2024-06" db="EMBL/GenBank/DDBJ databases">
        <authorList>
            <person name="Woo H."/>
        </authorList>
    </citation>
    <scope>NUCLEOTIDE SEQUENCE [LARGE SCALE GENOMIC DNA]</scope>
    <source>
        <strain evidence="5 6">Si-c</strain>
    </source>
</reference>
<dbReference type="SMART" id="SM00052">
    <property type="entry name" value="EAL"/>
    <property type="match status" value="1"/>
</dbReference>
<gene>
    <name evidence="5" type="ORF">ABQJ54_07175</name>
</gene>
<dbReference type="InterPro" id="IPR029787">
    <property type="entry name" value="Nucleotide_cyclase"/>
</dbReference>
<feature type="domain" description="PAC" evidence="2">
    <location>
        <begin position="345"/>
        <end position="397"/>
    </location>
</feature>
<dbReference type="InterPro" id="IPR000160">
    <property type="entry name" value="GGDEF_dom"/>
</dbReference>
<dbReference type="PROSITE" id="PS50113">
    <property type="entry name" value="PAC"/>
    <property type="match status" value="3"/>
</dbReference>
<dbReference type="InterPro" id="IPR035965">
    <property type="entry name" value="PAS-like_dom_sf"/>
</dbReference>
<comment type="caution">
    <text evidence="5">The sequence shown here is derived from an EMBL/GenBank/DDBJ whole genome shotgun (WGS) entry which is preliminary data.</text>
</comment>
<dbReference type="PANTHER" id="PTHR44757:SF4">
    <property type="entry name" value="DIGUANYLATE CYCLASE DGCE-RELATED"/>
    <property type="match status" value="1"/>
</dbReference>
<dbReference type="InterPro" id="IPR052155">
    <property type="entry name" value="Biofilm_reg_signaling"/>
</dbReference>
<dbReference type="NCBIfam" id="TIGR00254">
    <property type="entry name" value="GGDEF"/>
    <property type="match status" value="1"/>
</dbReference>
<proteinExistence type="predicted"/>
<dbReference type="SUPFAM" id="SSF55785">
    <property type="entry name" value="PYP-like sensor domain (PAS domain)"/>
    <property type="match status" value="3"/>
</dbReference>
<dbReference type="PROSITE" id="PS50112">
    <property type="entry name" value="PAS"/>
    <property type="match status" value="2"/>
</dbReference>
<dbReference type="InterPro" id="IPR043128">
    <property type="entry name" value="Rev_trsase/Diguanyl_cyclase"/>
</dbReference>
<dbReference type="CDD" id="cd01949">
    <property type="entry name" value="GGDEF"/>
    <property type="match status" value="1"/>
</dbReference>
<dbReference type="NCBIfam" id="TIGR00229">
    <property type="entry name" value="sensory_box"/>
    <property type="match status" value="3"/>
</dbReference>
<accession>A0ABV3QCL0</accession>
<feature type="domain" description="PAS" evidence="1">
    <location>
        <begin position="267"/>
        <end position="340"/>
    </location>
</feature>
<dbReference type="Pfam" id="PF08447">
    <property type="entry name" value="PAS_3"/>
    <property type="match status" value="1"/>
</dbReference>
<dbReference type="InterPro" id="IPR001610">
    <property type="entry name" value="PAC"/>
</dbReference>
<dbReference type="CDD" id="cd00130">
    <property type="entry name" value="PAS"/>
    <property type="match status" value="3"/>
</dbReference>
<dbReference type="InterPro" id="IPR000700">
    <property type="entry name" value="PAS-assoc_C"/>
</dbReference>
<organism evidence="5 6">
    <name type="scientific">Rhodanobacter lycopersici</name>
    <dbReference type="NCBI Taxonomy" id="3162487"/>
    <lineage>
        <taxon>Bacteria</taxon>
        <taxon>Pseudomonadati</taxon>
        <taxon>Pseudomonadota</taxon>
        <taxon>Gammaproteobacteria</taxon>
        <taxon>Lysobacterales</taxon>
        <taxon>Rhodanobacteraceae</taxon>
        <taxon>Rhodanobacter</taxon>
    </lineage>
</organism>
<dbReference type="PROSITE" id="PS50883">
    <property type="entry name" value="EAL"/>
    <property type="match status" value="1"/>
</dbReference>
<dbReference type="Gene3D" id="3.30.70.270">
    <property type="match status" value="1"/>
</dbReference>
<dbReference type="InterPro" id="IPR035919">
    <property type="entry name" value="EAL_sf"/>
</dbReference>
<feature type="domain" description="GGDEF" evidence="4">
    <location>
        <begin position="429"/>
        <end position="562"/>
    </location>
</feature>
<evidence type="ECO:0000259" key="3">
    <source>
        <dbReference type="PROSITE" id="PS50883"/>
    </source>
</evidence>
<dbReference type="SMART" id="SM00086">
    <property type="entry name" value="PAC"/>
    <property type="match status" value="3"/>
</dbReference>
<dbReference type="InterPro" id="IPR001633">
    <property type="entry name" value="EAL_dom"/>
</dbReference>
<dbReference type="PANTHER" id="PTHR44757">
    <property type="entry name" value="DIGUANYLATE CYCLASE DGCP"/>
    <property type="match status" value="1"/>
</dbReference>
<dbReference type="Gene3D" id="3.30.450.20">
    <property type="entry name" value="PAS domain"/>
    <property type="match status" value="3"/>
</dbReference>
<dbReference type="EMBL" id="JBFOHK010000002">
    <property type="protein sequence ID" value="MEW9571527.1"/>
    <property type="molecule type" value="Genomic_DNA"/>
</dbReference>
<keyword evidence="6" id="KW-1185">Reference proteome</keyword>
<dbReference type="SUPFAM" id="SSF55073">
    <property type="entry name" value="Nucleotide cyclase"/>
    <property type="match status" value="1"/>
</dbReference>
<dbReference type="RefSeq" id="WP_367853613.1">
    <property type="nucleotide sequence ID" value="NZ_JBFOHK010000002.1"/>
</dbReference>
<dbReference type="Pfam" id="PF00563">
    <property type="entry name" value="EAL"/>
    <property type="match status" value="1"/>
</dbReference>
<evidence type="ECO:0000259" key="4">
    <source>
        <dbReference type="PROSITE" id="PS50887"/>
    </source>
</evidence>
<sequence>MAVQPTDGDRPASAFSPELAGLVLQDAPALIAFIDTGLCFRFVNETHRRWFGVAPAQLIGRRVSEAMDAQSYLGARAALLQALGGQPTHYEGELACGGLRRYVHGHFQPDLDDTGRVRGIITVFTDITERHALELQLRESEQRFSQAFQHAAIGMALIHPDGQFMRVNAALCAMLGYADTELLARNWRDITHPDDLAASAALARQLVDGSREAYHTEKRYLHHDGHAVYVHLSVSQVRNDAGRLRYVVTQVQDISQRRHFEDTLFRERQLAEATLSSIGDAVLTTDPGLHVTSLNPIAEAMTGWSASEAKGRRMDEVFRLHDADNNEAVENPLREAIRRNAIVNLSGKVVLAHRNGFETPIEDSAAPIHDHAGNVIGGVLVCHDVSENRALALKMIHLTQHDTLTGLPNRSLLPVRIEQAVHRAALHDRRCALLYMDMDHFRRVNEALGYEGGDQVMQAVAQGLRETLREDETLYRYVGDEFVLLLPRVDEPCEATVTAERLLQQCARITLPGTPALQVGASIGISVFPDDADSTDALLRHAGTAMYEMKVAGRGGWRRYTAAMSERAATLRNIERSLRDALAHDTLALHYQPMVDARNGCIVGAEALLRWQVDGHDVFVPDQFIPVAEDSGLIAELGEWVLRQACMQSRQWRQRQRAIPISVNVSPLQFRHERFYPQLDALMDAYDIGPGQLELELTERTMMAGGDATARLLQRIRQRGVRLSLDDFGTGYCSLSYLKHFPVDTLKIDRSFVHDVVVDADTAAITRAIVAMARSLGKTVVAEGVETAAQADFLHEAGCTLLQGFRYGAPMPAAELERWLAASAA</sequence>
<dbReference type="Proteomes" id="UP001556220">
    <property type="component" value="Unassembled WGS sequence"/>
</dbReference>
<dbReference type="SUPFAM" id="SSF141868">
    <property type="entry name" value="EAL domain-like"/>
    <property type="match status" value="1"/>
</dbReference>
<feature type="domain" description="PAS" evidence="1">
    <location>
        <begin position="140"/>
        <end position="210"/>
    </location>
</feature>
<name>A0ABV3QCL0_9GAMM</name>
<evidence type="ECO:0000313" key="5">
    <source>
        <dbReference type="EMBL" id="MEW9571527.1"/>
    </source>
</evidence>
<feature type="domain" description="PAC" evidence="2">
    <location>
        <begin position="214"/>
        <end position="266"/>
    </location>
</feature>
<dbReference type="PROSITE" id="PS50887">
    <property type="entry name" value="GGDEF"/>
    <property type="match status" value="1"/>
</dbReference>
<dbReference type="Gene3D" id="3.20.20.450">
    <property type="entry name" value="EAL domain"/>
    <property type="match status" value="1"/>
</dbReference>
<evidence type="ECO:0000259" key="1">
    <source>
        <dbReference type="PROSITE" id="PS50112"/>
    </source>
</evidence>
<protein>
    <submittedName>
        <fullName evidence="5">EAL domain-containing protein</fullName>
    </submittedName>
</protein>
<feature type="domain" description="PAC" evidence="2">
    <location>
        <begin position="86"/>
        <end position="139"/>
    </location>
</feature>
<feature type="domain" description="EAL" evidence="3">
    <location>
        <begin position="571"/>
        <end position="824"/>
    </location>
</feature>
<evidence type="ECO:0000313" key="6">
    <source>
        <dbReference type="Proteomes" id="UP001556220"/>
    </source>
</evidence>
<dbReference type="CDD" id="cd01948">
    <property type="entry name" value="EAL"/>
    <property type="match status" value="1"/>
</dbReference>
<dbReference type="Pfam" id="PF08448">
    <property type="entry name" value="PAS_4"/>
    <property type="match status" value="2"/>
</dbReference>
<dbReference type="InterPro" id="IPR013655">
    <property type="entry name" value="PAS_fold_3"/>
</dbReference>
<dbReference type="SMART" id="SM00267">
    <property type="entry name" value="GGDEF"/>
    <property type="match status" value="1"/>
</dbReference>
<evidence type="ECO:0000259" key="2">
    <source>
        <dbReference type="PROSITE" id="PS50113"/>
    </source>
</evidence>